<evidence type="ECO:0000313" key="2">
    <source>
        <dbReference type="EMBL" id="TKS64938.1"/>
    </source>
</evidence>
<name>A0A4U5TUX8_COLLU</name>
<dbReference type="AlphaFoldDB" id="A0A4U5TUX8"/>
<dbReference type="PANTHER" id="PTHR47773">
    <property type="entry name" value="SI:DKEY-9I5.2-RELATED"/>
    <property type="match status" value="1"/>
</dbReference>
<keyword evidence="3" id="KW-1185">Reference proteome</keyword>
<dbReference type="PANTHER" id="PTHR47773:SF1">
    <property type="entry name" value="C2H2-TYPE DOMAIN-CONTAINING PROTEIN"/>
    <property type="match status" value="1"/>
</dbReference>
<feature type="region of interest" description="Disordered" evidence="1">
    <location>
        <begin position="134"/>
        <end position="170"/>
    </location>
</feature>
<sequence length="809" mass="90863">MGYENNPASFSVYALQETALVIESIIAEFRGPAGLDIDGIHLFKSTEAVDAHWTTASKHLCCMQDPPGVQLYVSVKVVVLNGVWLNKYRCLRGSNYLEGLHAHLFNAIPSQRCGIMLFQMSMYSYLQKRILNVKTPQKKQGPRPERSSSTKRRHTDFSPSDQVEDYDADSSGGSTILLLAGSSSEDDSSEEPAIYLQERTLFSPVLVFDGSRCLLAIGNTPVLKKIYGDGQGTMQYVTSVLNEWGQFVTTAVVVAAAAESEGCYAQRWEGREKLLEWSPWEETALVIESIIAEFRGPAGLDIDGIHLFKSTEAVDAHWTIASKHLCCMQDPPGVQLYVSVKVVVLNGVWLNKYRCLRGSNYLEGLHAHLFNAIPSQRCGIMPFQWNPTLPCSLPTLFPSQSASPKKMGQASEALLHVLQPTEEPAIYLQKRTLFSPVSVFDGSRCLLAIGNTPETALVIESIIAEFRGPAGLDIDGIHLFKSTEAVDAHWTIASKHLCCMQDPPGVQLYVSVKVVVLNGVWLNKYRCLRGSNYLEGLHAHLFNAIPSQRCGIMLFQLRKGGHVRKSRRSRLNKNRVKMKRWQTRVLACLQSQRRILLTASVGSMLSSPRQNRNKGMEALADNSDLHLVPVDLRQKITTTASSLHEHDKTAARFVKEYESRWGYTLFGLGFLTFTAKEEKKTNYRATVMPKVTSHLKVLSETLFPEAPVLPTSLLLPDRPQVQYQHLHHKAGKRRGEKRRLFVEEPEPTPVDRPILPKLPRPPTFSQSLLRPPTNHPLCRQHPCSWFFLHSHRLPPSYFMDHHAVRALYL</sequence>
<dbReference type="Proteomes" id="UP000298787">
    <property type="component" value="Unassembled WGS sequence"/>
</dbReference>
<reference evidence="2 3" key="1">
    <citation type="submission" date="2019-01" db="EMBL/GenBank/DDBJ databases">
        <title>Genome Assembly of Collichthys lucidus.</title>
        <authorList>
            <person name="Cai M."/>
            <person name="Xiao S."/>
        </authorList>
    </citation>
    <scope>NUCLEOTIDE SEQUENCE [LARGE SCALE GENOMIC DNA]</scope>
    <source>
        <strain evidence="2">JT15FE1705JMU</strain>
        <tissue evidence="2">Muscle</tissue>
    </source>
</reference>
<evidence type="ECO:0000313" key="3">
    <source>
        <dbReference type="Proteomes" id="UP000298787"/>
    </source>
</evidence>
<organism evidence="2 3">
    <name type="scientific">Collichthys lucidus</name>
    <name type="common">Big head croaker</name>
    <name type="synonym">Sciaena lucida</name>
    <dbReference type="NCBI Taxonomy" id="240159"/>
    <lineage>
        <taxon>Eukaryota</taxon>
        <taxon>Metazoa</taxon>
        <taxon>Chordata</taxon>
        <taxon>Craniata</taxon>
        <taxon>Vertebrata</taxon>
        <taxon>Euteleostomi</taxon>
        <taxon>Actinopterygii</taxon>
        <taxon>Neopterygii</taxon>
        <taxon>Teleostei</taxon>
        <taxon>Neoteleostei</taxon>
        <taxon>Acanthomorphata</taxon>
        <taxon>Eupercaria</taxon>
        <taxon>Sciaenidae</taxon>
        <taxon>Collichthys</taxon>
    </lineage>
</organism>
<protein>
    <submittedName>
        <fullName evidence="2">Uncharacterized protein</fullName>
    </submittedName>
</protein>
<dbReference type="EMBL" id="ML142788">
    <property type="protein sequence ID" value="TKS64938.1"/>
    <property type="molecule type" value="Genomic_DNA"/>
</dbReference>
<accession>A0A4U5TUX8</accession>
<evidence type="ECO:0000256" key="1">
    <source>
        <dbReference type="SAM" id="MobiDB-lite"/>
    </source>
</evidence>
<gene>
    <name evidence="2" type="ORF">D9C73_027730</name>
</gene>
<proteinExistence type="predicted"/>